<comment type="caution">
    <text evidence="1">The sequence shown here is derived from an EMBL/GenBank/DDBJ whole genome shotgun (WGS) entry which is preliminary data.</text>
</comment>
<protein>
    <submittedName>
        <fullName evidence="1">Uncharacterized protein</fullName>
    </submittedName>
</protein>
<accession>A0A420Y282</accession>
<evidence type="ECO:0000313" key="2">
    <source>
        <dbReference type="Proteomes" id="UP000275385"/>
    </source>
</evidence>
<dbReference type="OrthoDB" id="10574008at2759"/>
<dbReference type="Proteomes" id="UP000275385">
    <property type="component" value="Unassembled WGS sequence"/>
</dbReference>
<organism evidence="1 2">
    <name type="scientific">Coniochaeta pulveracea</name>
    <dbReference type="NCBI Taxonomy" id="177199"/>
    <lineage>
        <taxon>Eukaryota</taxon>
        <taxon>Fungi</taxon>
        <taxon>Dikarya</taxon>
        <taxon>Ascomycota</taxon>
        <taxon>Pezizomycotina</taxon>
        <taxon>Sordariomycetes</taxon>
        <taxon>Sordariomycetidae</taxon>
        <taxon>Coniochaetales</taxon>
        <taxon>Coniochaetaceae</taxon>
        <taxon>Coniochaeta</taxon>
    </lineage>
</organism>
<proteinExistence type="predicted"/>
<gene>
    <name evidence="1" type="ORF">DL546_003170</name>
</gene>
<dbReference type="AlphaFoldDB" id="A0A420Y282"/>
<keyword evidence="2" id="KW-1185">Reference proteome</keyword>
<reference evidence="1 2" key="1">
    <citation type="submission" date="2018-08" db="EMBL/GenBank/DDBJ databases">
        <title>Draft genome of the lignicolous fungus Coniochaeta pulveracea.</title>
        <authorList>
            <person name="Borstlap C.J."/>
            <person name="De Witt R.N."/>
            <person name="Botha A."/>
            <person name="Volschenk H."/>
        </authorList>
    </citation>
    <scope>NUCLEOTIDE SEQUENCE [LARGE SCALE GENOMIC DNA]</scope>
    <source>
        <strain evidence="1 2">CAB683</strain>
    </source>
</reference>
<sequence>MTNREEVHVDRLNAEVAILLKQERGQLPHLNPQQCYAVIETLGRMQDDRDAEVYNLLKPSLDQLRTVVTHMNMWKSLMSLPRSDLLKALSSHVKTDMGIKTRSFQLQGRVLMAIEASNEIHRALEVEKEASGLSKVLVKLMHEVKQIMEDIQDFLVDLMRHTQRSPSTAAVYFRPLKVGLRKGIPSYLDPDRKVLKTASSKHPLVKTAGSEWNKWFHRHDTKFIRVARDRDEFYMKFYVPEGPILELREAFKAAEVTEPTIELERMLTAQPLAVSQGKQDDATKTSEGFEGDNDIEYLEDLEWDFTTYLKILDHKKVDYLQAGDDFIGREPDHQFYEDPMNVSDRELRRFLLPDYSGIVMARHERIFHPADIELFENMTYDSNLPSIAAANGSLNTTILEDGGLSIGEIHNHARHDANVPFTDRSSEYDVEDSWANSFSRDGLYLDRRSEMMRVSTLFFYPPEYQGQEGNS</sequence>
<dbReference type="EMBL" id="QVQW01000063">
    <property type="protein sequence ID" value="RKU41993.1"/>
    <property type="molecule type" value="Genomic_DNA"/>
</dbReference>
<name>A0A420Y282_9PEZI</name>
<evidence type="ECO:0000313" key="1">
    <source>
        <dbReference type="EMBL" id="RKU41993.1"/>
    </source>
</evidence>